<reference evidence="2 3" key="1">
    <citation type="journal article" date="2018" name="Syst. Appl. Microbiol.">
        <title>A new symbiotic nanoarchaeote (Candidatus Nanoclepta minutus) and its host (Zestosphaera tikiterensis gen. nov., sp. nov.) from a New Zealand hot spring.</title>
        <authorList>
            <person name="St John E."/>
            <person name="Liu Y."/>
            <person name="Podar M."/>
            <person name="Stott M.B."/>
            <person name="Meneghin J."/>
            <person name="Chen Z."/>
            <person name="Lagutin K."/>
            <person name="Mitchell K."/>
            <person name="Reysenbach A.L."/>
        </authorList>
    </citation>
    <scope>NUCLEOTIDE SEQUENCE [LARGE SCALE GENOMIC DNA]</scope>
    <source>
        <strain evidence="2">NZ3</strain>
    </source>
</reference>
<evidence type="ECO:0000259" key="1">
    <source>
        <dbReference type="Pfam" id="PF04289"/>
    </source>
</evidence>
<sequence>MIEQLLSKYLRLRLHEALIVTIGENGFNVAPMGVEFLEGMLFIKPYKHTKTFLNISFNPEVTLNLTQESKYFFKSIFKPWELLLKPAKKVKAPIVDGDFDLYIEGILTLYKEDPLRPTFKLEVLNAYEGCGSKLALSRANNALLEALVYYTKVKDPKFRENTQEYLESLKLLKLNLSLVKKLGDEELKGMAIYIEDKLRELSLHE</sequence>
<dbReference type="InterPro" id="IPR007386">
    <property type="entry name" value="DUF447_N"/>
</dbReference>
<dbReference type="Gene3D" id="2.30.110.10">
    <property type="entry name" value="Electron Transport, Fmn-binding Protein, Chain A"/>
    <property type="match status" value="1"/>
</dbReference>
<comment type="caution">
    <text evidence="2">The sequence shown here is derived from an EMBL/GenBank/DDBJ whole genome shotgun (WGS) entry which is preliminary data.</text>
</comment>
<dbReference type="AlphaFoldDB" id="A0A2R7Y6Y6"/>
<dbReference type="Proteomes" id="UP000244093">
    <property type="component" value="Unassembled WGS sequence"/>
</dbReference>
<dbReference type="EMBL" id="NBVN01000002">
    <property type="protein sequence ID" value="PUA33294.1"/>
    <property type="molecule type" value="Genomic_DNA"/>
</dbReference>
<evidence type="ECO:0000313" key="2">
    <source>
        <dbReference type="EMBL" id="PUA33294.1"/>
    </source>
</evidence>
<accession>A0A2R7Y6Y6</accession>
<feature type="domain" description="DUF447" evidence="1">
    <location>
        <begin position="16"/>
        <end position="82"/>
    </location>
</feature>
<name>A0A2R7Y6Y6_9CREN</name>
<dbReference type="InterPro" id="IPR012349">
    <property type="entry name" value="Split_barrel_FMN-bd"/>
</dbReference>
<organism evidence="2 3">
    <name type="scientific">Zestosphaera tikiterensis</name>
    <dbReference type="NCBI Taxonomy" id="1973259"/>
    <lineage>
        <taxon>Archaea</taxon>
        <taxon>Thermoproteota</taxon>
        <taxon>Thermoprotei</taxon>
        <taxon>Desulfurococcales</taxon>
        <taxon>Desulfurococcaceae</taxon>
        <taxon>Zestosphaera</taxon>
    </lineage>
</organism>
<protein>
    <recommendedName>
        <fullName evidence="1">DUF447 domain-containing protein</fullName>
    </recommendedName>
</protein>
<evidence type="ECO:0000313" key="3">
    <source>
        <dbReference type="Proteomes" id="UP000244093"/>
    </source>
</evidence>
<gene>
    <name evidence="2" type="ORF">B7O98_02355</name>
</gene>
<dbReference type="Pfam" id="PF04289">
    <property type="entry name" value="DUF447_N"/>
    <property type="match status" value="1"/>
</dbReference>
<dbReference type="SUPFAM" id="SSF50475">
    <property type="entry name" value="FMN-binding split barrel"/>
    <property type="match status" value="1"/>
</dbReference>
<proteinExistence type="predicted"/>
<dbReference type="Gene3D" id="1.20.58.290">
    <property type="entry name" value="Hypothetical membrane protein ta0354_69_121"/>
    <property type="match status" value="1"/>
</dbReference>